<keyword evidence="3" id="KW-1185">Reference proteome</keyword>
<keyword evidence="1" id="KW-0472">Membrane</keyword>
<dbReference type="AlphaFoldDB" id="A0A850R5P0"/>
<proteinExistence type="predicted"/>
<feature type="transmembrane region" description="Helical" evidence="1">
    <location>
        <begin position="40"/>
        <end position="57"/>
    </location>
</feature>
<organism evidence="2 3">
    <name type="scientific">Bombilactobacillus apium</name>
    <dbReference type="NCBI Taxonomy" id="2675299"/>
    <lineage>
        <taxon>Bacteria</taxon>
        <taxon>Bacillati</taxon>
        <taxon>Bacillota</taxon>
        <taxon>Bacilli</taxon>
        <taxon>Lactobacillales</taxon>
        <taxon>Lactobacillaceae</taxon>
        <taxon>Bombilactobacillus</taxon>
    </lineage>
</organism>
<dbReference type="Proteomes" id="UP000563523">
    <property type="component" value="Unassembled WGS sequence"/>
</dbReference>
<comment type="caution">
    <text evidence="2">The sequence shown here is derived from an EMBL/GenBank/DDBJ whole genome shotgun (WGS) entry which is preliminary data.</text>
</comment>
<sequence length="113" mass="13248">MKIQIRNFWNSRYCPILLLTIVIIITLPLLTGSLGIGKPGRVGGLFLIINSLYAWYFGRWIQRNEQAKWTFLIVPGCFLMLVLLRYPLSIYAYLLVVLYFLIEYLAFILEKNK</sequence>
<accession>A0A850R5P0</accession>
<keyword evidence="1" id="KW-1133">Transmembrane helix</keyword>
<evidence type="ECO:0000256" key="1">
    <source>
        <dbReference type="SAM" id="Phobius"/>
    </source>
</evidence>
<name>A0A850R5P0_9LACO</name>
<dbReference type="RefSeq" id="WP_176942020.1">
    <property type="nucleotide sequence ID" value="NZ_JABZEC010000001.1"/>
</dbReference>
<reference evidence="2 3" key="1">
    <citation type="submission" date="2020-06" db="EMBL/GenBank/DDBJ databases">
        <authorList>
            <person name="Kang J."/>
        </authorList>
    </citation>
    <scope>NUCLEOTIDE SEQUENCE [LARGE SCALE GENOMIC DNA]</scope>
    <source>
        <strain evidence="2 3">DCY120</strain>
    </source>
</reference>
<dbReference type="EMBL" id="JABZEC010000001">
    <property type="protein sequence ID" value="NVY95855.1"/>
    <property type="molecule type" value="Genomic_DNA"/>
</dbReference>
<keyword evidence="1" id="KW-0812">Transmembrane</keyword>
<feature type="transmembrane region" description="Helical" evidence="1">
    <location>
        <begin position="12"/>
        <end position="34"/>
    </location>
</feature>
<gene>
    <name evidence="2" type="ORF">HU830_01350</name>
</gene>
<evidence type="ECO:0000313" key="3">
    <source>
        <dbReference type="Proteomes" id="UP000563523"/>
    </source>
</evidence>
<feature type="transmembrane region" description="Helical" evidence="1">
    <location>
        <begin position="90"/>
        <end position="109"/>
    </location>
</feature>
<protein>
    <submittedName>
        <fullName evidence="2">Uncharacterized protein</fullName>
    </submittedName>
</protein>
<feature type="transmembrane region" description="Helical" evidence="1">
    <location>
        <begin position="69"/>
        <end position="84"/>
    </location>
</feature>
<evidence type="ECO:0000313" key="2">
    <source>
        <dbReference type="EMBL" id="NVY95855.1"/>
    </source>
</evidence>